<evidence type="ECO:0000256" key="7">
    <source>
        <dbReference type="ARBA" id="ARBA00022833"/>
    </source>
</evidence>
<evidence type="ECO:0000256" key="2">
    <source>
        <dbReference type="ARBA" id="ARBA00022517"/>
    </source>
</evidence>
<comment type="subunit">
    <text evidence="10">Monomer. Associates with 30S ribosomal subunit, binds 16S rRNA.</text>
</comment>
<evidence type="ECO:0000256" key="10">
    <source>
        <dbReference type="HAMAP-Rule" id="MF_01820"/>
    </source>
</evidence>
<keyword evidence="5 10" id="KW-0547">Nucleotide-binding</keyword>
<sequence length="362" mass="38785">MSAIATCGKPTHDGVPEFSYPTLTGSNPPSSLELLGWSDFFAAQVEPGETELLVRRIASVHRARIDAIDVSGPVGIELPPNSNTADFAVGDWVLADPLTGMLVRRLDRKTVFQRRAEGGHGQQLAAANVDTLFIVTSCNADFNPGRLERYLIMANQAGTDPVIVLTKADTVEDAGPFEQQAKALQRDLPVVVLNARTADAVALLKPWCGVGQTVTLVGSSGVGKSTLVNTLAGPQSDTMQKTGSIRERDAKGRHTTTARSLHAIGGGGWVIDTPGIRTLYVSDVTDGIDTLFAEITDLAPNCRFRDCTHAHEPGCAVQAAVAKGELSADRLERWRSLLAENRDRTPVLSGPKGNKIVRKKKY</sequence>
<keyword evidence="3 10" id="KW-0479">Metal-binding</keyword>
<reference evidence="15" key="1">
    <citation type="journal article" date="2014" name="BMC Genomics">
        <title>Genome sequencing of two Neorhizobium galegae strains reveals a noeT gene responsible for the unusual acetylation of the nodulation factors.</title>
        <authorList>
            <person name="Osterman J."/>
            <person name="Marsh J."/>
            <person name="Laine P.K."/>
            <person name="Zeng Z."/>
            <person name="Alatalo E."/>
            <person name="Sullivan J.T."/>
            <person name="Young J.P."/>
            <person name="Thomas-Oates J."/>
            <person name="Paulin L."/>
            <person name="Lindstrom K."/>
        </authorList>
    </citation>
    <scope>NUCLEOTIDE SEQUENCE [LARGE SCALE GENOMIC DNA]</scope>
    <source>
        <strain evidence="15">HAMBI 540</strain>
    </source>
</reference>
<keyword evidence="7 10" id="KW-0862">Zinc</keyword>
<dbReference type="PROSITE" id="PS51721">
    <property type="entry name" value="G_CP"/>
    <property type="match status" value="1"/>
</dbReference>
<organism evidence="14 15">
    <name type="scientific">Neorhizobium galegae bv. orientalis str. HAMBI 540</name>
    <dbReference type="NCBI Taxonomy" id="1028800"/>
    <lineage>
        <taxon>Bacteria</taxon>
        <taxon>Pseudomonadati</taxon>
        <taxon>Pseudomonadota</taxon>
        <taxon>Alphaproteobacteria</taxon>
        <taxon>Hyphomicrobiales</taxon>
        <taxon>Rhizobiaceae</taxon>
        <taxon>Rhizobium/Agrobacterium group</taxon>
        <taxon>Neorhizobium</taxon>
    </lineage>
</organism>
<gene>
    <name evidence="10" type="primary">rsgA</name>
    <name evidence="14" type="ORF">RG540_CH10180</name>
</gene>
<dbReference type="PANTHER" id="PTHR32120">
    <property type="entry name" value="SMALL RIBOSOMAL SUBUNIT BIOGENESIS GTPASE RSGA"/>
    <property type="match status" value="1"/>
</dbReference>
<dbReference type="SUPFAM" id="SSF52540">
    <property type="entry name" value="P-loop containing nucleoside triphosphate hydrolases"/>
    <property type="match status" value="1"/>
</dbReference>
<evidence type="ECO:0000256" key="3">
    <source>
        <dbReference type="ARBA" id="ARBA00022723"/>
    </source>
</evidence>
<evidence type="ECO:0000259" key="12">
    <source>
        <dbReference type="PROSITE" id="PS50936"/>
    </source>
</evidence>
<evidence type="ECO:0000259" key="13">
    <source>
        <dbReference type="PROSITE" id="PS51721"/>
    </source>
</evidence>
<dbReference type="Pfam" id="PF03193">
    <property type="entry name" value="RsgA_GTPase"/>
    <property type="match status" value="1"/>
</dbReference>
<keyword evidence="9 10" id="KW-0342">GTP-binding</keyword>
<dbReference type="PROSITE" id="PS50936">
    <property type="entry name" value="ENGC_GTPASE"/>
    <property type="match status" value="1"/>
</dbReference>
<dbReference type="Proteomes" id="UP000028181">
    <property type="component" value="Chromosome I"/>
</dbReference>
<keyword evidence="2 10" id="KW-0690">Ribosome biogenesis</keyword>
<dbReference type="PANTHER" id="PTHR32120:SF10">
    <property type="entry name" value="SMALL RIBOSOMAL SUBUNIT BIOGENESIS GTPASE RSGA"/>
    <property type="match status" value="1"/>
</dbReference>
<evidence type="ECO:0000256" key="6">
    <source>
        <dbReference type="ARBA" id="ARBA00022801"/>
    </source>
</evidence>
<dbReference type="CDD" id="cd01854">
    <property type="entry name" value="YjeQ_EngC"/>
    <property type="match status" value="1"/>
</dbReference>
<evidence type="ECO:0000256" key="11">
    <source>
        <dbReference type="SAM" id="MobiDB-lite"/>
    </source>
</evidence>
<feature type="binding site" evidence="10">
    <location>
        <begin position="218"/>
        <end position="226"/>
    </location>
    <ligand>
        <name>GTP</name>
        <dbReference type="ChEBI" id="CHEBI:37565"/>
    </ligand>
</feature>
<protein>
    <recommendedName>
        <fullName evidence="10">Small ribosomal subunit biogenesis GTPase RsgA</fullName>
        <ecNumber evidence="10">3.6.1.-</ecNumber>
    </recommendedName>
</protein>
<feature type="binding site" evidence="10">
    <location>
        <position position="302"/>
    </location>
    <ligand>
        <name>Zn(2+)</name>
        <dbReference type="ChEBI" id="CHEBI:29105"/>
    </ligand>
</feature>
<name>A0A068SN55_NEOGA</name>
<dbReference type="GeneID" id="24257663"/>
<proteinExistence type="inferred from homology"/>
<evidence type="ECO:0000256" key="8">
    <source>
        <dbReference type="ARBA" id="ARBA00022884"/>
    </source>
</evidence>
<feature type="binding site" evidence="10">
    <location>
        <begin position="166"/>
        <end position="169"/>
    </location>
    <ligand>
        <name>GTP</name>
        <dbReference type="ChEBI" id="CHEBI:37565"/>
    </ligand>
</feature>
<dbReference type="NCBIfam" id="TIGR00157">
    <property type="entry name" value="ribosome small subunit-dependent GTPase A"/>
    <property type="match status" value="1"/>
</dbReference>
<dbReference type="GO" id="GO:0005737">
    <property type="term" value="C:cytoplasm"/>
    <property type="evidence" value="ECO:0007669"/>
    <property type="project" value="UniProtKB-SubCell"/>
</dbReference>
<evidence type="ECO:0000313" key="15">
    <source>
        <dbReference type="Proteomes" id="UP000028181"/>
    </source>
</evidence>
<dbReference type="Gene3D" id="3.40.50.300">
    <property type="entry name" value="P-loop containing nucleotide triphosphate hydrolases"/>
    <property type="match status" value="1"/>
</dbReference>
<dbReference type="KEGG" id="ngg:RG540_CH10180"/>
<dbReference type="GO" id="GO:0005525">
    <property type="term" value="F:GTP binding"/>
    <property type="evidence" value="ECO:0007669"/>
    <property type="project" value="UniProtKB-UniRule"/>
</dbReference>
<evidence type="ECO:0000256" key="1">
    <source>
        <dbReference type="ARBA" id="ARBA00022490"/>
    </source>
</evidence>
<dbReference type="GO" id="GO:0046872">
    <property type="term" value="F:metal ion binding"/>
    <property type="evidence" value="ECO:0007669"/>
    <property type="project" value="UniProtKB-KW"/>
</dbReference>
<dbReference type="InterPro" id="IPR027417">
    <property type="entry name" value="P-loop_NTPase"/>
</dbReference>
<keyword evidence="15" id="KW-1185">Reference proteome</keyword>
<feature type="compositionally biased region" description="Polar residues" evidence="11">
    <location>
        <begin position="234"/>
        <end position="243"/>
    </location>
</feature>
<dbReference type="InterPro" id="IPR010914">
    <property type="entry name" value="RsgA_GTPase_dom"/>
</dbReference>
<dbReference type="EC" id="3.6.1.-" evidence="10"/>
<dbReference type="Gene3D" id="1.10.40.50">
    <property type="entry name" value="Probable gtpase engc, domain 3"/>
    <property type="match status" value="1"/>
</dbReference>
<dbReference type="InterPro" id="IPR004881">
    <property type="entry name" value="Ribosome_biogen_GTPase_RsgA"/>
</dbReference>
<evidence type="ECO:0000256" key="4">
    <source>
        <dbReference type="ARBA" id="ARBA00022730"/>
    </source>
</evidence>
<dbReference type="GO" id="GO:0019843">
    <property type="term" value="F:rRNA binding"/>
    <property type="evidence" value="ECO:0007669"/>
    <property type="project" value="UniProtKB-KW"/>
</dbReference>
<feature type="binding site" evidence="10">
    <location>
        <position position="315"/>
    </location>
    <ligand>
        <name>Zn(2+)</name>
        <dbReference type="ChEBI" id="CHEBI:29105"/>
    </ligand>
</feature>
<comment type="function">
    <text evidence="10">One of several proteins that assist in the late maturation steps of the functional core of the 30S ribosomal subunit. Helps release RbfA from mature subunits. May play a role in the assembly of ribosomal proteins into the subunit. Circularly permuted GTPase that catalyzes slow GTP hydrolysis, GTPase activity is stimulated by the 30S ribosomal subunit.</text>
</comment>
<evidence type="ECO:0000313" key="14">
    <source>
        <dbReference type="EMBL" id="CDN47206.1"/>
    </source>
</evidence>
<keyword evidence="1 10" id="KW-0963">Cytoplasm</keyword>
<feature type="region of interest" description="Disordered" evidence="11">
    <location>
        <begin position="234"/>
        <end position="257"/>
    </location>
</feature>
<dbReference type="RefSeq" id="WP_244446624.1">
    <property type="nucleotide sequence ID" value="NZ_HG938353.1"/>
</dbReference>
<dbReference type="PATRIC" id="fig|1028800.3.peg.1033"/>
<evidence type="ECO:0000256" key="9">
    <source>
        <dbReference type="ARBA" id="ARBA00023134"/>
    </source>
</evidence>
<evidence type="ECO:0000256" key="5">
    <source>
        <dbReference type="ARBA" id="ARBA00022741"/>
    </source>
</evidence>
<comment type="similarity">
    <text evidence="10">Belongs to the TRAFAC class YlqF/YawG GTPase family. RsgA subfamily.</text>
</comment>
<keyword evidence="6 10" id="KW-0378">Hydrolase</keyword>
<dbReference type="GO" id="GO:0003924">
    <property type="term" value="F:GTPase activity"/>
    <property type="evidence" value="ECO:0007669"/>
    <property type="project" value="UniProtKB-UniRule"/>
</dbReference>
<feature type="domain" description="CP-type G" evidence="13">
    <location>
        <begin position="118"/>
        <end position="279"/>
    </location>
</feature>
<dbReference type="AlphaFoldDB" id="A0A068SN55"/>
<dbReference type="eggNOG" id="COG1162">
    <property type="taxonomic scope" value="Bacteria"/>
</dbReference>
<feature type="binding site" evidence="10">
    <location>
        <position position="309"/>
    </location>
    <ligand>
        <name>Zn(2+)</name>
        <dbReference type="ChEBI" id="CHEBI:29105"/>
    </ligand>
</feature>
<keyword evidence="8 10" id="KW-0694">RNA-binding</keyword>
<accession>A0A068SN55</accession>
<feature type="domain" description="EngC GTPase" evidence="12">
    <location>
        <begin position="127"/>
        <end position="277"/>
    </location>
</feature>
<dbReference type="HAMAP" id="MF_01820">
    <property type="entry name" value="GTPase_RsgA"/>
    <property type="match status" value="1"/>
</dbReference>
<dbReference type="GO" id="GO:0042274">
    <property type="term" value="P:ribosomal small subunit biogenesis"/>
    <property type="evidence" value="ECO:0007669"/>
    <property type="project" value="UniProtKB-UniRule"/>
</dbReference>
<dbReference type="EMBL" id="HG938353">
    <property type="protein sequence ID" value="CDN47206.1"/>
    <property type="molecule type" value="Genomic_DNA"/>
</dbReference>
<keyword evidence="4 10" id="KW-0699">rRNA-binding</keyword>
<feature type="binding site" evidence="10">
    <location>
        <position position="307"/>
    </location>
    <ligand>
        <name>Zn(2+)</name>
        <dbReference type="ChEBI" id="CHEBI:29105"/>
    </ligand>
</feature>
<dbReference type="InterPro" id="IPR030378">
    <property type="entry name" value="G_CP_dom"/>
</dbReference>
<comment type="cofactor">
    <cofactor evidence="10">
        <name>Zn(2+)</name>
        <dbReference type="ChEBI" id="CHEBI:29105"/>
    </cofactor>
    <text evidence="10">Binds 1 zinc ion per subunit.</text>
</comment>
<dbReference type="HOGENOM" id="CLU_033617_0_1_5"/>
<comment type="subcellular location">
    <subcellularLocation>
        <location evidence="10">Cytoplasm</location>
    </subcellularLocation>
</comment>